<feature type="domain" description="Protein kinase" evidence="12">
    <location>
        <begin position="103"/>
        <end position="679"/>
    </location>
</feature>
<keyword evidence="2" id="KW-0723">Serine/threonine-protein kinase</keyword>
<dbReference type="Gene3D" id="1.10.510.10">
    <property type="entry name" value="Transferase(Phosphotransferase) domain 1"/>
    <property type="match status" value="2"/>
</dbReference>
<sequence length="700" mass="77680">MPSRPLPPLSSTPPSLTTEQPLVSRSTGQLPPHPHRHSHHLNPAVLLPPLTAATVSFSLFLLLIVLFRKIRRRRNSPSSSSASGTNLPVRFPYSTLRRATSSFSASSRIGQGGFGAVYSATVSLNNQKRDVAVKLMDSGSLQGEREFHNEILIANKLVDSDRVVKLLGFVSDRKRRHMCLVYELMKKGNLQECLLHKKCEELMNWNKRVEIAVEIARGLAYLHHQCDPPIIHGDIKPSNVLLDDNFSAKIGDFGLARLKVVNHSDLTLNLSENDEVGVKTLKEGDESESINIVGVGVEDNGSLADVESVTTSVGFGEGSTGVDQSPENLVRPVAVLASSPELVTPMASPLDAWEKGSLLEEGQFGRDGGGNGKEVIAHSGKAKTVKNYEGSDSGKVKDYVMEWIGADLKKERPNSDWIAASSSSSVTTGKWERKKNKKRLEWWMAMDDGKSSKKDKSRPVREWWKEEYCEELERKKKKKKKYQIQTAMSDGDQDNWWPRDDDSYRGKKKKSRSRKSSRSSIDWWLEGLSGELRKARQTSFDSISWEVPKSGGISSTPSMRGTVCYVAPEYSGGGDLSEKCDVYSFGVLLLVLIAGRRPLQVTSTVSEYQRANLISWARRLARSGKLLDLVDKKIHSLNKDQAQLCITVALLCLQKSPRCRPSIKEVVGMLTGNLDPPALPIEFSPSPNSRFPSKSRMKVL</sequence>
<feature type="compositionally biased region" description="Polar residues" evidence="10">
    <location>
        <begin position="19"/>
        <end position="29"/>
    </location>
</feature>
<dbReference type="GO" id="GO:0004674">
    <property type="term" value="F:protein serine/threonine kinase activity"/>
    <property type="evidence" value="ECO:0007669"/>
    <property type="project" value="UniProtKB-KW"/>
</dbReference>
<evidence type="ECO:0000256" key="2">
    <source>
        <dbReference type="ARBA" id="ARBA00022527"/>
    </source>
</evidence>
<dbReference type="InterPro" id="IPR044576">
    <property type="entry name" value="At4g25390-like"/>
</dbReference>
<dbReference type="InterPro" id="IPR017441">
    <property type="entry name" value="Protein_kinase_ATP_BS"/>
</dbReference>
<evidence type="ECO:0000256" key="3">
    <source>
        <dbReference type="ARBA" id="ARBA00022679"/>
    </source>
</evidence>
<feature type="binding site" evidence="9">
    <location>
        <position position="134"/>
    </location>
    <ligand>
        <name>ATP</name>
        <dbReference type="ChEBI" id="CHEBI:30616"/>
    </ligand>
</feature>
<keyword evidence="11" id="KW-0812">Transmembrane</keyword>
<organism evidence="13 14">
    <name type="scientific">Nepenthes gracilis</name>
    <name type="common">Slender pitcher plant</name>
    <dbReference type="NCBI Taxonomy" id="150966"/>
    <lineage>
        <taxon>Eukaryota</taxon>
        <taxon>Viridiplantae</taxon>
        <taxon>Streptophyta</taxon>
        <taxon>Embryophyta</taxon>
        <taxon>Tracheophyta</taxon>
        <taxon>Spermatophyta</taxon>
        <taxon>Magnoliopsida</taxon>
        <taxon>eudicotyledons</taxon>
        <taxon>Gunneridae</taxon>
        <taxon>Pentapetalae</taxon>
        <taxon>Caryophyllales</taxon>
        <taxon>Nepenthaceae</taxon>
        <taxon>Nepenthes</taxon>
    </lineage>
</organism>
<keyword evidence="6 9" id="KW-0067">ATP-binding</keyword>
<evidence type="ECO:0000256" key="5">
    <source>
        <dbReference type="ARBA" id="ARBA00022777"/>
    </source>
</evidence>
<dbReference type="Pfam" id="PF07714">
    <property type="entry name" value="PK_Tyr_Ser-Thr"/>
    <property type="match status" value="1"/>
</dbReference>
<keyword evidence="11" id="KW-0472">Membrane</keyword>
<dbReference type="FunFam" id="1.10.510.10:FF:001023">
    <property type="entry name" value="Os07g0541700 protein"/>
    <property type="match status" value="1"/>
</dbReference>
<evidence type="ECO:0000256" key="10">
    <source>
        <dbReference type="SAM" id="MobiDB-lite"/>
    </source>
</evidence>
<gene>
    <name evidence="13" type="ORF">Nepgr_010905</name>
</gene>
<dbReference type="EMBL" id="BSYO01000008">
    <property type="protein sequence ID" value="GMH09065.1"/>
    <property type="molecule type" value="Genomic_DNA"/>
</dbReference>
<comment type="catalytic activity">
    <reaction evidence="8">
        <text>L-seryl-[protein] + ATP = O-phospho-L-seryl-[protein] + ADP + H(+)</text>
        <dbReference type="Rhea" id="RHEA:17989"/>
        <dbReference type="Rhea" id="RHEA-COMP:9863"/>
        <dbReference type="Rhea" id="RHEA-COMP:11604"/>
        <dbReference type="ChEBI" id="CHEBI:15378"/>
        <dbReference type="ChEBI" id="CHEBI:29999"/>
        <dbReference type="ChEBI" id="CHEBI:30616"/>
        <dbReference type="ChEBI" id="CHEBI:83421"/>
        <dbReference type="ChEBI" id="CHEBI:456216"/>
        <dbReference type="EC" id="2.7.11.1"/>
    </reaction>
</comment>
<evidence type="ECO:0000256" key="1">
    <source>
        <dbReference type="ARBA" id="ARBA00012513"/>
    </source>
</evidence>
<name>A0AAD3SD54_NEPGR</name>
<evidence type="ECO:0000313" key="14">
    <source>
        <dbReference type="Proteomes" id="UP001279734"/>
    </source>
</evidence>
<keyword evidence="4 9" id="KW-0547">Nucleotide-binding</keyword>
<evidence type="ECO:0000256" key="11">
    <source>
        <dbReference type="SAM" id="Phobius"/>
    </source>
</evidence>
<dbReference type="Gene3D" id="3.30.200.20">
    <property type="entry name" value="Phosphorylase Kinase, domain 1"/>
    <property type="match status" value="1"/>
</dbReference>
<reference evidence="13" key="1">
    <citation type="submission" date="2023-05" db="EMBL/GenBank/DDBJ databases">
        <title>Nepenthes gracilis genome sequencing.</title>
        <authorList>
            <person name="Fukushima K."/>
        </authorList>
    </citation>
    <scope>NUCLEOTIDE SEQUENCE</scope>
    <source>
        <strain evidence="13">SING2019-196</strain>
    </source>
</reference>
<dbReference type="PROSITE" id="PS00108">
    <property type="entry name" value="PROTEIN_KINASE_ST"/>
    <property type="match status" value="1"/>
</dbReference>
<dbReference type="GO" id="GO:0005524">
    <property type="term" value="F:ATP binding"/>
    <property type="evidence" value="ECO:0007669"/>
    <property type="project" value="UniProtKB-UniRule"/>
</dbReference>
<dbReference type="InterPro" id="IPR008271">
    <property type="entry name" value="Ser/Thr_kinase_AS"/>
</dbReference>
<proteinExistence type="predicted"/>
<dbReference type="PANTHER" id="PTHR46821">
    <property type="entry name" value="OS07G0586332 PROTEIN"/>
    <property type="match status" value="1"/>
</dbReference>
<feature type="compositionally biased region" description="Pro residues" evidence="10">
    <location>
        <begin position="1"/>
        <end position="11"/>
    </location>
</feature>
<evidence type="ECO:0000256" key="6">
    <source>
        <dbReference type="ARBA" id="ARBA00022840"/>
    </source>
</evidence>
<keyword evidence="5" id="KW-0418">Kinase</keyword>
<evidence type="ECO:0000313" key="13">
    <source>
        <dbReference type="EMBL" id="GMH09065.1"/>
    </source>
</evidence>
<dbReference type="SUPFAM" id="SSF56112">
    <property type="entry name" value="Protein kinase-like (PK-like)"/>
    <property type="match status" value="1"/>
</dbReference>
<evidence type="ECO:0000256" key="9">
    <source>
        <dbReference type="PROSITE-ProRule" id="PRU10141"/>
    </source>
</evidence>
<comment type="caution">
    <text evidence="13">The sequence shown here is derived from an EMBL/GenBank/DDBJ whole genome shotgun (WGS) entry which is preliminary data.</text>
</comment>
<dbReference type="InterPro" id="IPR011009">
    <property type="entry name" value="Kinase-like_dom_sf"/>
</dbReference>
<dbReference type="EC" id="2.7.11.1" evidence="1"/>
<dbReference type="Proteomes" id="UP001279734">
    <property type="component" value="Unassembled WGS sequence"/>
</dbReference>
<keyword evidence="11" id="KW-1133">Transmembrane helix</keyword>
<dbReference type="PROSITE" id="PS50011">
    <property type="entry name" value="PROTEIN_KINASE_DOM"/>
    <property type="match status" value="1"/>
</dbReference>
<feature type="transmembrane region" description="Helical" evidence="11">
    <location>
        <begin position="46"/>
        <end position="67"/>
    </location>
</feature>
<dbReference type="InterPro" id="IPR000719">
    <property type="entry name" value="Prot_kinase_dom"/>
</dbReference>
<keyword evidence="14" id="KW-1185">Reference proteome</keyword>
<evidence type="ECO:0000256" key="4">
    <source>
        <dbReference type="ARBA" id="ARBA00022741"/>
    </source>
</evidence>
<comment type="catalytic activity">
    <reaction evidence="7">
        <text>L-threonyl-[protein] + ATP = O-phospho-L-threonyl-[protein] + ADP + H(+)</text>
        <dbReference type="Rhea" id="RHEA:46608"/>
        <dbReference type="Rhea" id="RHEA-COMP:11060"/>
        <dbReference type="Rhea" id="RHEA-COMP:11605"/>
        <dbReference type="ChEBI" id="CHEBI:15378"/>
        <dbReference type="ChEBI" id="CHEBI:30013"/>
        <dbReference type="ChEBI" id="CHEBI:30616"/>
        <dbReference type="ChEBI" id="CHEBI:61977"/>
        <dbReference type="ChEBI" id="CHEBI:456216"/>
        <dbReference type="EC" id="2.7.11.1"/>
    </reaction>
</comment>
<evidence type="ECO:0000259" key="12">
    <source>
        <dbReference type="PROSITE" id="PS50011"/>
    </source>
</evidence>
<dbReference type="SMART" id="SM00220">
    <property type="entry name" value="S_TKc"/>
    <property type="match status" value="1"/>
</dbReference>
<keyword evidence="3" id="KW-0808">Transferase</keyword>
<dbReference type="AlphaFoldDB" id="A0AAD3SD54"/>
<dbReference type="PANTHER" id="PTHR46821:SF7">
    <property type="entry name" value="PROTEIN KINASE SUPERFAMILY PROTEIN"/>
    <property type="match status" value="1"/>
</dbReference>
<feature type="region of interest" description="Disordered" evidence="10">
    <location>
        <begin position="480"/>
        <end position="511"/>
    </location>
</feature>
<dbReference type="PROSITE" id="PS00107">
    <property type="entry name" value="PROTEIN_KINASE_ATP"/>
    <property type="match status" value="1"/>
</dbReference>
<accession>A0AAD3SD54</accession>
<protein>
    <recommendedName>
        <fullName evidence="1">non-specific serine/threonine protein kinase</fullName>
        <ecNumber evidence="1">2.7.11.1</ecNumber>
    </recommendedName>
</protein>
<evidence type="ECO:0000256" key="7">
    <source>
        <dbReference type="ARBA" id="ARBA00047899"/>
    </source>
</evidence>
<dbReference type="InterPro" id="IPR001245">
    <property type="entry name" value="Ser-Thr/Tyr_kinase_cat_dom"/>
</dbReference>
<dbReference type="Pfam" id="PF00069">
    <property type="entry name" value="Pkinase"/>
    <property type="match status" value="1"/>
</dbReference>
<feature type="region of interest" description="Disordered" evidence="10">
    <location>
        <begin position="1"/>
        <end position="38"/>
    </location>
</feature>
<evidence type="ECO:0000256" key="8">
    <source>
        <dbReference type="ARBA" id="ARBA00048679"/>
    </source>
</evidence>